<comment type="caution">
    <text evidence="1">The sequence shown here is derived from an EMBL/GenBank/DDBJ whole genome shotgun (WGS) entry which is preliminary data.</text>
</comment>
<protein>
    <submittedName>
        <fullName evidence="1">Uncharacterized protein</fullName>
    </submittedName>
</protein>
<reference evidence="1 2" key="1">
    <citation type="submission" date="2018-09" db="EMBL/GenBank/DDBJ databases">
        <title>Genome sequencing of Aeromonas veronii MS-17-88.</title>
        <authorList>
            <person name="Tekedar H.C."/>
            <person name="Arick M.A."/>
            <person name="Hsu C.-Y."/>
            <person name="Thrash A."/>
            <person name="Karsi A."/>
            <person name="Lawrence M.L."/>
            <person name="Abdelhamed H."/>
        </authorList>
    </citation>
    <scope>NUCLEOTIDE SEQUENCE [LARGE SCALE GENOMIC DNA]</scope>
    <source>
        <strain evidence="1 2">MS 17-88</strain>
    </source>
</reference>
<dbReference type="Proteomes" id="UP000281725">
    <property type="component" value="Unassembled WGS sequence"/>
</dbReference>
<sequence length="75" mass="8343">MVLARGSALVRQPLPAATHAAPLSLHATIPLYHTIQIPAGLPHPAHKKTGPPKWACSYLRGWEYRDRGRYSRSFT</sequence>
<accession>A0A3A9I6A3</accession>
<evidence type="ECO:0000313" key="1">
    <source>
        <dbReference type="EMBL" id="RKJ84001.1"/>
    </source>
</evidence>
<name>A0A3A9I6A3_AERVE</name>
<gene>
    <name evidence="1" type="ORF">D6R50_23285</name>
</gene>
<organism evidence="1 2">
    <name type="scientific">Aeromonas veronii</name>
    <dbReference type="NCBI Taxonomy" id="654"/>
    <lineage>
        <taxon>Bacteria</taxon>
        <taxon>Pseudomonadati</taxon>
        <taxon>Pseudomonadota</taxon>
        <taxon>Gammaproteobacteria</taxon>
        <taxon>Aeromonadales</taxon>
        <taxon>Aeromonadaceae</taxon>
        <taxon>Aeromonas</taxon>
    </lineage>
</organism>
<dbReference type="EMBL" id="RAWX01000008">
    <property type="protein sequence ID" value="RKJ84001.1"/>
    <property type="molecule type" value="Genomic_DNA"/>
</dbReference>
<dbReference type="AlphaFoldDB" id="A0A3A9I6A3"/>
<proteinExistence type="predicted"/>
<evidence type="ECO:0000313" key="2">
    <source>
        <dbReference type="Proteomes" id="UP000281725"/>
    </source>
</evidence>